<sequence>MLDSKDSTITYTEVSSSFEDLSYIGSLGVVGSEYEGLSWMLDDLYVQVVLQTPPSPDYVPDSEEPEQAPPLPDFFLEPVYPKFMPLEDEVLPAKEQPLPAVASPTADSPGYVPESDSEEDPEEDPADYPANGGDDSDDEDESSDDDEDDYVDIEGMRRRRSTQLLLTLQLLLYQLLIMPHLLRRLSYEPPTSFWFEAEIARLLTIPSPLPSPLSLDAMIWERADAPSTSHPLPLPSPIVLPRTRASVAMLRAAAPSTYILVPRSEASPSRTPPLLPIPLPTPSPPLLPPSTDRKANVYEDCLPPQKRLCFAFGLGYEVGESSSTPTARTNGDFRRDYGFIVTRDDEIMRDPERDVSYGITDTWDEMLDTDEIYKRLDDAQTKRQMVTSRVNMLVRDRCAHARIARLIEIEARMSREAWGRSMDVSDLACTEIQLTEALKLIKTLQTQLTALQIRQGPIRGPAQPDAPDEAGSSS</sequence>
<evidence type="ECO:0000256" key="1">
    <source>
        <dbReference type="SAM" id="MobiDB-lite"/>
    </source>
</evidence>
<evidence type="ECO:0000313" key="3">
    <source>
        <dbReference type="Proteomes" id="UP001151760"/>
    </source>
</evidence>
<accession>A0ABQ5I6D2</accession>
<gene>
    <name evidence="2" type="ORF">Tco_1091205</name>
</gene>
<organism evidence="2 3">
    <name type="scientific">Tanacetum coccineum</name>
    <dbReference type="NCBI Taxonomy" id="301880"/>
    <lineage>
        <taxon>Eukaryota</taxon>
        <taxon>Viridiplantae</taxon>
        <taxon>Streptophyta</taxon>
        <taxon>Embryophyta</taxon>
        <taxon>Tracheophyta</taxon>
        <taxon>Spermatophyta</taxon>
        <taxon>Magnoliopsida</taxon>
        <taxon>eudicotyledons</taxon>
        <taxon>Gunneridae</taxon>
        <taxon>Pentapetalae</taxon>
        <taxon>asterids</taxon>
        <taxon>campanulids</taxon>
        <taxon>Asterales</taxon>
        <taxon>Asteraceae</taxon>
        <taxon>Asteroideae</taxon>
        <taxon>Anthemideae</taxon>
        <taxon>Anthemidinae</taxon>
        <taxon>Tanacetum</taxon>
    </lineage>
</organism>
<keyword evidence="3" id="KW-1185">Reference proteome</keyword>
<feature type="compositionally biased region" description="Acidic residues" evidence="1">
    <location>
        <begin position="134"/>
        <end position="152"/>
    </location>
</feature>
<name>A0ABQ5I6D2_9ASTR</name>
<feature type="region of interest" description="Disordered" evidence="1">
    <location>
        <begin position="99"/>
        <end position="154"/>
    </location>
</feature>
<protein>
    <submittedName>
        <fullName evidence="2">Uncharacterized protein</fullName>
    </submittedName>
</protein>
<proteinExistence type="predicted"/>
<dbReference type="Proteomes" id="UP001151760">
    <property type="component" value="Unassembled WGS sequence"/>
</dbReference>
<reference evidence="2" key="2">
    <citation type="submission" date="2022-01" db="EMBL/GenBank/DDBJ databases">
        <authorList>
            <person name="Yamashiro T."/>
            <person name="Shiraishi A."/>
            <person name="Satake H."/>
            <person name="Nakayama K."/>
        </authorList>
    </citation>
    <scope>NUCLEOTIDE SEQUENCE</scope>
</reference>
<feature type="region of interest" description="Disordered" evidence="1">
    <location>
        <begin position="55"/>
        <end position="74"/>
    </location>
</feature>
<reference evidence="2" key="1">
    <citation type="journal article" date="2022" name="Int. J. Mol. Sci.">
        <title>Draft Genome of Tanacetum Coccineum: Genomic Comparison of Closely Related Tanacetum-Family Plants.</title>
        <authorList>
            <person name="Yamashiro T."/>
            <person name="Shiraishi A."/>
            <person name="Nakayama K."/>
            <person name="Satake H."/>
        </authorList>
    </citation>
    <scope>NUCLEOTIDE SEQUENCE</scope>
</reference>
<feature type="region of interest" description="Disordered" evidence="1">
    <location>
        <begin position="455"/>
        <end position="474"/>
    </location>
</feature>
<dbReference type="EMBL" id="BQNB010020412">
    <property type="protein sequence ID" value="GJT95687.1"/>
    <property type="molecule type" value="Genomic_DNA"/>
</dbReference>
<feature type="compositionally biased region" description="Acidic residues" evidence="1">
    <location>
        <begin position="115"/>
        <end position="126"/>
    </location>
</feature>
<comment type="caution">
    <text evidence="2">The sequence shown here is derived from an EMBL/GenBank/DDBJ whole genome shotgun (WGS) entry which is preliminary data.</text>
</comment>
<evidence type="ECO:0000313" key="2">
    <source>
        <dbReference type="EMBL" id="GJT95687.1"/>
    </source>
</evidence>